<keyword evidence="2" id="KW-0732">Signal</keyword>
<feature type="compositionally biased region" description="Low complexity" evidence="1">
    <location>
        <begin position="46"/>
        <end position="56"/>
    </location>
</feature>
<dbReference type="RefSeq" id="WP_006446590.1">
    <property type="nucleotide sequence ID" value="NZ_BSRA01000012.1"/>
</dbReference>
<accession>A0A1H2XZP9</accession>
<dbReference type="EMBL" id="FNOJ01000026">
    <property type="protein sequence ID" value="SDW98280.1"/>
    <property type="molecule type" value="Genomic_DNA"/>
</dbReference>
<feature type="compositionally biased region" description="Low complexity" evidence="1">
    <location>
        <begin position="82"/>
        <end position="98"/>
    </location>
</feature>
<organism evidence="4 5">
    <name type="scientific">Alicyclobacillus hesperidum</name>
    <dbReference type="NCBI Taxonomy" id="89784"/>
    <lineage>
        <taxon>Bacteria</taxon>
        <taxon>Bacillati</taxon>
        <taxon>Bacillota</taxon>
        <taxon>Bacilli</taxon>
        <taxon>Bacillales</taxon>
        <taxon>Alicyclobacillaceae</taxon>
        <taxon>Alicyclobacillus</taxon>
    </lineage>
</organism>
<feature type="signal peptide" evidence="2">
    <location>
        <begin position="1"/>
        <end position="23"/>
    </location>
</feature>
<proteinExistence type="predicted"/>
<dbReference type="EMBL" id="BSRA01000012">
    <property type="protein sequence ID" value="GLV14444.1"/>
    <property type="molecule type" value="Genomic_DNA"/>
</dbReference>
<gene>
    <name evidence="3" type="ORF">Heshes_21280</name>
    <name evidence="4" type="ORF">SAMN04489725_1264</name>
</gene>
<dbReference type="STRING" id="89784.SAMN04489725_1264"/>
<reference evidence="3" key="3">
    <citation type="submission" date="2023-02" db="EMBL/GenBank/DDBJ databases">
        <title>Proposal of a novel subspecies: Alicyclobacillus hesperidum subspecies aegle.</title>
        <authorList>
            <person name="Goto K."/>
            <person name="Fujii T."/>
            <person name="Yasui K."/>
            <person name="Mochida K."/>
            <person name="Kato-Tanaka Y."/>
            <person name="Morohoshi S."/>
            <person name="An S.Y."/>
            <person name="Kasai H."/>
            <person name="Yokota A."/>
        </authorList>
    </citation>
    <scope>NUCLEOTIDE SEQUENCE</scope>
    <source>
        <strain evidence="3">DSM 12766</strain>
    </source>
</reference>
<feature type="region of interest" description="Disordered" evidence="1">
    <location>
        <begin position="34"/>
        <end position="98"/>
    </location>
</feature>
<evidence type="ECO:0000256" key="2">
    <source>
        <dbReference type="SAM" id="SignalP"/>
    </source>
</evidence>
<evidence type="ECO:0000313" key="5">
    <source>
        <dbReference type="Proteomes" id="UP000182589"/>
    </source>
</evidence>
<dbReference type="AlphaFoldDB" id="A0A1H2XZP9"/>
<protein>
    <recommendedName>
        <fullName evidence="6">Acid shock protein</fullName>
    </recommendedName>
</protein>
<keyword evidence="5" id="KW-1185">Reference proteome</keyword>
<evidence type="ECO:0000313" key="4">
    <source>
        <dbReference type="EMBL" id="SDW98280.1"/>
    </source>
</evidence>
<reference evidence="5" key="1">
    <citation type="submission" date="2016-10" db="EMBL/GenBank/DDBJ databases">
        <authorList>
            <person name="Varghese N."/>
        </authorList>
    </citation>
    <scope>NUCLEOTIDE SEQUENCE [LARGE SCALE GENOMIC DNA]</scope>
    <source>
        <strain evidence="5">DSM 12489</strain>
    </source>
</reference>
<dbReference type="Proteomes" id="UP001157137">
    <property type="component" value="Unassembled WGS sequence"/>
</dbReference>
<evidence type="ECO:0000256" key="1">
    <source>
        <dbReference type="SAM" id="MobiDB-lite"/>
    </source>
</evidence>
<evidence type="ECO:0000313" key="3">
    <source>
        <dbReference type="EMBL" id="GLV14444.1"/>
    </source>
</evidence>
<evidence type="ECO:0008006" key="6">
    <source>
        <dbReference type="Google" id="ProtNLM"/>
    </source>
</evidence>
<sequence>MKKILLTTLATITLFAAPSIAFAGTSKDAHATTTHVATHAAKKKTTAASKVKPGKVSSKKKVTVSKKSTTSKKTTVHKKAVSKTTKAKSLNSKASKKK</sequence>
<name>A0A1H2XZP9_9BACL</name>
<reference evidence="4" key="2">
    <citation type="submission" date="2016-10" db="EMBL/GenBank/DDBJ databases">
        <authorList>
            <person name="de Groot N.N."/>
        </authorList>
    </citation>
    <scope>NUCLEOTIDE SEQUENCE [LARGE SCALE GENOMIC DNA]</scope>
    <source>
        <strain evidence="4">DSM 12489</strain>
    </source>
</reference>
<dbReference type="Proteomes" id="UP000182589">
    <property type="component" value="Unassembled WGS sequence"/>
</dbReference>
<feature type="chain" id="PRO_5010238178" description="Acid shock protein" evidence="2">
    <location>
        <begin position="24"/>
        <end position="98"/>
    </location>
</feature>